<dbReference type="InterPro" id="IPR006530">
    <property type="entry name" value="YD"/>
</dbReference>
<evidence type="ECO:0000313" key="1">
    <source>
        <dbReference type="EMBL" id="TBW44313.1"/>
    </source>
</evidence>
<organism evidence="1 2">
    <name type="scientific">Marinobacter halodurans</name>
    <dbReference type="NCBI Taxonomy" id="2528979"/>
    <lineage>
        <taxon>Bacteria</taxon>
        <taxon>Pseudomonadati</taxon>
        <taxon>Pseudomonadota</taxon>
        <taxon>Gammaproteobacteria</taxon>
        <taxon>Pseudomonadales</taxon>
        <taxon>Marinobacteraceae</taxon>
        <taxon>Marinobacter</taxon>
    </lineage>
</organism>
<dbReference type="EMBL" id="SJDL01000137">
    <property type="protein sequence ID" value="TBW44313.1"/>
    <property type="molecule type" value="Genomic_DNA"/>
</dbReference>
<comment type="caution">
    <text evidence="1">The sequence shown here is derived from an EMBL/GenBank/DDBJ whole genome shotgun (WGS) entry which is preliminary data.</text>
</comment>
<evidence type="ECO:0000313" key="2">
    <source>
        <dbReference type="Proteomes" id="UP000313645"/>
    </source>
</evidence>
<name>A0ABY1ZF58_9GAMM</name>
<dbReference type="InterPro" id="IPR031325">
    <property type="entry name" value="RHS_repeat"/>
</dbReference>
<sequence length="168" mass="18924">MAYHSSVGCDLARSTNRIRHLFNLPPYTRNHHSSEYLSDTETRVTNALGKSSIYHYEPIQGAKRLVQIEGQASSNCAAANRENEYDGDGRLVKATDWDGHVTRYEYNERGLVTNATFGAGSNVKRVTTTDWHSATSLPTRISNPIKAVEYQYDDKQRLILRSELGTDN</sequence>
<reference evidence="1 2" key="1">
    <citation type="submission" date="2019-02" db="EMBL/GenBank/DDBJ databases">
        <title>Marinobacter halodurans sp. nov., a marine bacterium isolated from sea tidal flat.</title>
        <authorList>
            <person name="Yoo Y."/>
            <person name="Lee D.W."/>
            <person name="Kim B.S."/>
            <person name="Kim J.-J."/>
        </authorList>
    </citation>
    <scope>NUCLEOTIDE SEQUENCE [LARGE SCALE GENOMIC DNA]</scope>
    <source>
        <strain evidence="1 2">YJ-S3-2</strain>
    </source>
</reference>
<dbReference type="Gene3D" id="2.180.10.10">
    <property type="entry name" value="RHS repeat-associated core"/>
    <property type="match status" value="1"/>
</dbReference>
<gene>
    <name evidence="1" type="ORF">EZI54_23805</name>
</gene>
<proteinExistence type="predicted"/>
<keyword evidence="2" id="KW-1185">Reference proteome</keyword>
<protein>
    <submittedName>
        <fullName evidence="1">RHS repeat protein</fullName>
    </submittedName>
</protein>
<dbReference type="NCBIfam" id="TIGR01643">
    <property type="entry name" value="YD_repeat_2x"/>
    <property type="match status" value="1"/>
</dbReference>
<dbReference type="Pfam" id="PF05593">
    <property type="entry name" value="RHS_repeat"/>
    <property type="match status" value="1"/>
</dbReference>
<dbReference type="Proteomes" id="UP000313645">
    <property type="component" value="Unassembled WGS sequence"/>
</dbReference>
<accession>A0ABY1ZF58</accession>